<reference evidence="8 9" key="1">
    <citation type="submission" date="2021-06" db="EMBL/GenBank/DDBJ databases">
        <title>Caerostris darwini draft genome.</title>
        <authorList>
            <person name="Kono N."/>
            <person name="Arakawa K."/>
        </authorList>
    </citation>
    <scope>NUCLEOTIDE SEQUENCE [LARGE SCALE GENOMIC DNA]</scope>
</reference>
<evidence type="ECO:0000256" key="3">
    <source>
        <dbReference type="ARBA" id="ARBA00022448"/>
    </source>
</evidence>
<evidence type="ECO:0000259" key="7">
    <source>
        <dbReference type="PROSITE" id="PS50190"/>
    </source>
</evidence>
<dbReference type="Proteomes" id="UP001054837">
    <property type="component" value="Unassembled WGS sequence"/>
</dbReference>
<evidence type="ECO:0000256" key="5">
    <source>
        <dbReference type="SAM" id="MobiDB-lite"/>
    </source>
</evidence>
<feature type="compositionally biased region" description="Polar residues" evidence="5">
    <location>
        <begin position="336"/>
        <end position="349"/>
    </location>
</feature>
<dbReference type="PROSITE" id="PS50190">
    <property type="entry name" value="SEC7"/>
    <property type="match status" value="1"/>
</dbReference>
<evidence type="ECO:0000313" key="8">
    <source>
        <dbReference type="EMBL" id="GIY37715.1"/>
    </source>
</evidence>
<dbReference type="GO" id="GO:0005793">
    <property type="term" value="C:endoplasmic reticulum-Golgi intermediate compartment"/>
    <property type="evidence" value="ECO:0007669"/>
    <property type="project" value="UniProtKB-SubCell"/>
</dbReference>
<dbReference type="GO" id="GO:0005085">
    <property type="term" value="F:guanyl-nucleotide exchange factor activity"/>
    <property type="evidence" value="ECO:0007669"/>
    <property type="project" value="InterPro"/>
</dbReference>
<dbReference type="PANTHER" id="PTHR10663:SF388">
    <property type="entry name" value="GOLGI-SPECIFIC BREFELDIN A-RESISTANCE GUANINE NUCLEOTIDE EXCHANGE FACTOR 1"/>
    <property type="match status" value="1"/>
</dbReference>
<name>A0AAV4SYY7_9ARAC</name>
<feature type="region of interest" description="Disordered" evidence="5">
    <location>
        <begin position="1806"/>
        <end position="1849"/>
    </location>
</feature>
<feature type="domain" description="SEC7" evidence="7">
    <location>
        <begin position="760"/>
        <end position="950"/>
    </location>
</feature>
<feature type="compositionally biased region" description="Basic residues" evidence="5">
    <location>
        <begin position="1518"/>
        <end position="1534"/>
    </location>
</feature>
<dbReference type="Gene3D" id="1.10.1000.11">
    <property type="entry name" value="Arf Nucleotide-binding Site Opener,domain 2"/>
    <property type="match status" value="1"/>
</dbReference>
<keyword evidence="6" id="KW-0812">Transmembrane</keyword>
<evidence type="ECO:0000256" key="6">
    <source>
        <dbReference type="SAM" id="Phobius"/>
    </source>
</evidence>
<dbReference type="SUPFAM" id="SSF48371">
    <property type="entry name" value="ARM repeat"/>
    <property type="match status" value="1"/>
</dbReference>
<dbReference type="InterPro" id="IPR000904">
    <property type="entry name" value="Sec7_dom"/>
</dbReference>
<feature type="compositionally biased region" description="Polar residues" evidence="5">
    <location>
        <begin position="1403"/>
        <end position="1416"/>
    </location>
</feature>
<dbReference type="Pfam" id="PF01369">
    <property type="entry name" value="Sec7"/>
    <property type="match status" value="1"/>
</dbReference>
<dbReference type="GO" id="GO:0016197">
    <property type="term" value="P:endosomal transport"/>
    <property type="evidence" value="ECO:0007669"/>
    <property type="project" value="UniProtKB-ARBA"/>
</dbReference>
<dbReference type="GO" id="GO:0032012">
    <property type="term" value="P:regulation of ARF protein signal transduction"/>
    <property type="evidence" value="ECO:0007669"/>
    <property type="project" value="InterPro"/>
</dbReference>
<dbReference type="GO" id="GO:0005794">
    <property type="term" value="C:Golgi apparatus"/>
    <property type="evidence" value="ECO:0007669"/>
    <property type="project" value="UniProtKB-SubCell"/>
</dbReference>
<feature type="compositionally biased region" description="Basic and acidic residues" evidence="5">
    <location>
        <begin position="1806"/>
        <end position="1828"/>
    </location>
</feature>
<feature type="region of interest" description="Disordered" evidence="5">
    <location>
        <begin position="258"/>
        <end position="322"/>
    </location>
</feature>
<feature type="region of interest" description="Disordered" evidence="5">
    <location>
        <begin position="420"/>
        <end position="474"/>
    </location>
</feature>
<proteinExistence type="predicted"/>
<dbReference type="Pfam" id="PF12783">
    <property type="entry name" value="Sec7-like_HUS"/>
    <property type="match status" value="1"/>
</dbReference>
<keyword evidence="4" id="KW-0333">Golgi apparatus</keyword>
<dbReference type="GO" id="GO:0010256">
    <property type="term" value="P:endomembrane system organization"/>
    <property type="evidence" value="ECO:0007669"/>
    <property type="project" value="UniProtKB-ARBA"/>
</dbReference>
<evidence type="ECO:0000256" key="4">
    <source>
        <dbReference type="ARBA" id="ARBA00023034"/>
    </source>
</evidence>
<dbReference type="InterPro" id="IPR032691">
    <property type="entry name" value="Mon2/Sec7/BIG1-like_HUS"/>
</dbReference>
<evidence type="ECO:0000256" key="2">
    <source>
        <dbReference type="ARBA" id="ARBA00004399"/>
    </source>
</evidence>
<dbReference type="SUPFAM" id="SSF48425">
    <property type="entry name" value="Sec7 domain"/>
    <property type="match status" value="1"/>
</dbReference>
<feature type="region of interest" description="Disordered" evidence="5">
    <location>
        <begin position="378"/>
        <end position="398"/>
    </location>
</feature>
<feature type="compositionally biased region" description="Basic residues" evidence="5">
    <location>
        <begin position="265"/>
        <end position="278"/>
    </location>
</feature>
<dbReference type="CDD" id="cd00171">
    <property type="entry name" value="Sec7"/>
    <property type="match status" value="1"/>
</dbReference>
<dbReference type="SMART" id="SM00222">
    <property type="entry name" value="Sec7"/>
    <property type="match status" value="1"/>
</dbReference>
<keyword evidence="6" id="KW-0472">Membrane</keyword>
<keyword evidence="3" id="KW-0813">Transport</keyword>
<feature type="compositionally biased region" description="Polar residues" evidence="5">
    <location>
        <begin position="288"/>
        <end position="305"/>
    </location>
</feature>
<protein>
    <submittedName>
        <fullName evidence="8">Golgi-specific brefeldin A-resistance guanine nucleotide exchange factor 1</fullName>
    </submittedName>
</protein>
<feature type="region of interest" description="Disordered" evidence="5">
    <location>
        <begin position="336"/>
        <end position="357"/>
    </location>
</feature>
<feature type="region of interest" description="Disordered" evidence="5">
    <location>
        <begin position="1512"/>
        <end position="1561"/>
    </location>
</feature>
<feature type="compositionally biased region" description="Low complexity" evidence="5">
    <location>
        <begin position="427"/>
        <end position="440"/>
    </location>
</feature>
<dbReference type="InterPro" id="IPR035999">
    <property type="entry name" value="Sec7_dom_sf"/>
</dbReference>
<dbReference type="InterPro" id="IPR023394">
    <property type="entry name" value="Sec7_C_sf"/>
</dbReference>
<feature type="compositionally biased region" description="Polar residues" evidence="5">
    <location>
        <begin position="378"/>
        <end position="390"/>
    </location>
</feature>
<comment type="caution">
    <text evidence="8">The sequence shown here is derived from an EMBL/GenBank/DDBJ whole genome shotgun (WGS) entry which is preliminary data.</text>
</comment>
<feature type="transmembrane region" description="Helical" evidence="6">
    <location>
        <begin position="1699"/>
        <end position="1719"/>
    </location>
</feature>
<gene>
    <name evidence="8" type="primary">GBF1</name>
    <name evidence="8" type="ORF">CDAR_421392</name>
</gene>
<dbReference type="InterPro" id="IPR056604">
    <property type="entry name" value="GBF1-like_TPR"/>
</dbReference>
<dbReference type="Gene3D" id="1.10.220.20">
    <property type="match status" value="1"/>
</dbReference>
<accession>A0AAV4SYY7</accession>
<dbReference type="PANTHER" id="PTHR10663">
    <property type="entry name" value="GUANYL-NUCLEOTIDE EXCHANGE FACTOR"/>
    <property type="match status" value="1"/>
</dbReference>
<evidence type="ECO:0000256" key="1">
    <source>
        <dbReference type="ARBA" id="ARBA00004222"/>
    </source>
</evidence>
<comment type="subcellular location">
    <subcellularLocation>
        <location evidence="2">Endoplasmic reticulum-Golgi intermediate compartment</location>
    </subcellularLocation>
    <subcellularLocation>
        <location evidence="1">Golgi apparatus</location>
        <location evidence="1">cis-Golgi network</location>
    </subcellularLocation>
</comment>
<feature type="region of interest" description="Disordered" evidence="5">
    <location>
        <begin position="1359"/>
        <end position="1396"/>
    </location>
</feature>
<keyword evidence="9" id="KW-1185">Reference proteome</keyword>
<sequence length="1926" mass="216041">MEDIVGMNVSFEIVMVKGGTMFRYFEKHLNKYSFSLKYIKMPSPDNGIYIIVGEMNMVMTSMKKASRWSSNIHQEDEQDILLKNFSDLKELLNQVNSINDLEPITYLKPFLDVIRAENTTGPVTGLGLSAVSKFLSYGLIDAKQPTAPLAAENIADAVTHARFMGTDSASDEVVLMKILHVLRLLLLTPLGVLLTNESVCETMQSCFRFCFETRLSELLRRSAEHALMDMVQLLFSCLPQFTEDSRCAYMKKLKMRSGALDAGRSSRRKRSPRSRKQRSQMTEINEVDPSNSKTNNLVSSPSDSPVLTHKDISPLEGNSDSVESCQEALQSIETSNIAENVNNSAPESCNSSVSEKENINESINESINDLNANRSDLNQNEEASESQPVQPYSVDIACDSNDNTSVSMISILPNENEVCAQKKQNESLELSSEGGSLTTEGPEDTSLADHGEPDYVNPRGVRFTPHQQPKEGTGPLVPYGLPCVRELFRYLVSLVNPLDRHNSETMIQVGLNLLTVALEAGADNLGRFGSFLALIRDETCRNLFALLSIERLTVFAAALRVSFLLFEALRTHLKFQLEMFLKTLMEMIVSETSKISYEQREISLDCIAQLWRIPGLVTELYINYDCDLYCSNLFEELTKMLSKNSYPVSGLYSVHLLSLEALLAVIENIENHCQFRMLNQSHFFQSKELSITSTPESDSVDSSKRGVLQQGASGYLLGQELISSQSTDKQFPVVDSVEKQKPLILPNRMKISPEIPSHEILMAVKHKKKILLTGTEQFNSQPNKGIMFLQEHGLLKEPLDPQEVASFLRDNPQLDKKMIGEYVSNRKNLKVLEAFVRSFPFEGTRIDEALRQYLETFRLPGEAPLISLIMEHFAEHWHKSNNQPFANNDAAFTLAYAIIMLNVDQHNHNVKKQNTPMTIEDFKKNLKGVNGGEDFDENLLEEIYATIKNEEIVMPAEQTGIVRENYLWKVLLRRGNTKDGKFMHTPNGLFDHDLFSLIWGPTVAALSFIFDKSSESSVIDKTLYGFKKCAMIAAHYGMSDVFDNLIISLCKFSTLTNTVETPKTLPISFGNNNKAQVATKAMFRLAHHHGDILREGWKNILDCVLQLFKASLLPKELVEAEDFVNPKGVISLIREDVPVIPRAESGLFSSFYSYIVSNSESPQRQPTQEDEAARQVAIDCINECHCEQLFTESKFLRVDSLQELVKTLIFVCHAPESPVSIGGSYDEDSAVFLMELLIKIVLLNRDRVMSIWTIIRDHLLNLIMASAASDHNFLLERAVVGILRIAIRLIRKEEMIPQVLQSLRVLLYLKPSALYLVSKQTAYALHELLRTNAANIHCHQDWSLIFSLLERVGAGAKPPRDFNSLTPQISPSRMVPAGAQSDSELSVGRHVQDSEQVAERGYTSDSGVYDSQPSSPHTHNHQLNLLLNDSVGIQGGWTLVNKNGEIESIQPIPVNQYNIVLNRELLPHDSIAFLKCCESLAFLVRDAAHITTENFECCVHCIRTFVEASTNRGNSHERKIKSKLHKDKKSKATPKKKEEKIKTTRLHSVRSGEGYEADDEDKCDEFSPAYQQVSLQLLDLMHTLHTRAASICNPPEPEFNSEAKPITSLWSSCWCPLLQGIARLCCDAKRSIRTAALTLLPRALLVHDLQTLTPLEWESCFNKVLFPLLAKLLESISPNDPIGMEETRMRGATLLCKVFLQHLSPLLTLPTFMALWLTILEFMDKYMHADGSDLLAEAIPESLKNMLLVMDTARVFECPEDGGNNEKCQMWHITWDRINAFLPGLKNELFKQPVSKTVEQKEIVLESSKDISEEPSKQETENVGEKVQETTPINAPSSPVPKRNSLDESRLSSTPVSVILHPPATPILYGTPISSCTTVPVTNLSQTVPSSVAVPLLLDPVVMTQTNMPIFTSHQATQRDGSHSTR</sequence>
<dbReference type="FunFam" id="1.10.1000.11:FF:000007">
    <property type="entry name" value="Golgi-specific brefeldin A-resistance guanine nucleotide exchange factor 1"/>
    <property type="match status" value="1"/>
</dbReference>
<feature type="region of interest" description="Disordered" evidence="5">
    <location>
        <begin position="1402"/>
        <end position="1421"/>
    </location>
</feature>
<keyword evidence="6" id="KW-1133">Transmembrane helix</keyword>
<organism evidence="8 9">
    <name type="scientific">Caerostris darwini</name>
    <dbReference type="NCBI Taxonomy" id="1538125"/>
    <lineage>
        <taxon>Eukaryota</taxon>
        <taxon>Metazoa</taxon>
        <taxon>Ecdysozoa</taxon>
        <taxon>Arthropoda</taxon>
        <taxon>Chelicerata</taxon>
        <taxon>Arachnida</taxon>
        <taxon>Araneae</taxon>
        <taxon>Araneomorphae</taxon>
        <taxon>Entelegynae</taxon>
        <taxon>Araneoidea</taxon>
        <taxon>Araneidae</taxon>
        <taxon>Caerostris</taxon>
    </lineage>
</organism>
<dbReference type="Pfam" id="PF23325">
    <property type="entry name" value="TPR_28"/>
    <property type="match status" value="1"/>
</dbReference>
<evidence type="ECO:0000313" key="9">
    <source>
        <dbReference type="Proteomes" id="UP001054837"/>
    </source>
</evidence>
<dbReference type="EMBL" id="BPLQ01008495">
    <property type="protein sequence ID" value="GIY37715.1"/>
    <property type="molecule type" value="Genomic_DNA"/>
</dbReference>
<dbReference type="InterPro" id="IPR016024">
    <property type="entry name" value="ARM-type_fold"/>
</dbReference>